<evidence type="ECO:0000313" key="2">
    <source>
        <dbReference type="EMBL" id="QDH88274.1"/>
    </source>
</evidence>
<evidence type="ECO:0000256" key="1">
    <source>
        <dbReference type="SAM" id="Phobius"/>
    </source>
</evidence>
<keyword evidence="1" id="KW-0472">Membrane</keyword>
<gene>
    <name evidence="2" type="ORF">H4RhizoLitter19220_000005</name>
</gene>
<sequence>MSLTSKIAAALRSGKYRSKGVVALEVVLLVLLFATPTLAKLNDVELGKFLETFKMVCQEWLSLTIR</sequence>
<organism evidence="2">
    <name type="scientific">Leviviridae sp</name>
    <dbReference type="NCBI Taxonomy" id="2027243"/>
    <lineage>
        <taxon>Viruses</taxon>
        <taxon>Riboviria</taxon>
        <taxon>Orthornavirae</taxon>
        <taxon>Lenarviricota</taxon>
        <taxon>Leviviricetes</taxon>
        <taxon>Norzivirales</taxon>
        <taxon>Fiersviridae</taxon>
    </lineage>
</organism>
<keyword evidence="1" id="KW-0812">Transmembrane</keyword>
<name>A0A514D3U2_9VIRU</name>
<protein>
    <submittedName>
        <fullName evidence="2">Uncharacterized protein</fullName>
    </submittedName>
</protein>
<reference evidence="2" key="1">
    <citation type="submission" date="2019-05" db="EMBL/GenBank/DDBJ databases">
        <title>Metatranscriptomic reconstruction reveals RNA viruses with the potential to shape carbon cycling in soil.</title>
        <authorList>
            <person name="Starr E.P."/>
            <person name="Nuccio E."/>
            <person name="Pett-Ridge J."/>
            <person name="Banfield J.F."/>
            <person name="Firestone M.K."/>
        </authorList>
    </citation>
    <scope>NUCLEOTIDE SEQUENCE</scope>
    <source>
        <strain evidence="2">H4_Rhizo_Litter_19_scaffold_220</strain>
    </source>
</reference>
<feature type="transmembrane region" description="Helical" evidence="1">
    <location>
        <begin position="21"/>
        <end position="39"/>
    </location>
</feature>
<keyword evidence="1" id="KW-1133">Transmembrane helix</keyword>
<dbReference type="EMBL" id="MN033978">
    <property type="protein sequence ID" value="QDH88274.1"/>
    <property type="molecule type" value="Genomic_RNA"/>
</dbReference>
<proteinExistence type="predicted"/>
<accession>A0A514D3U2</accession>